<dbReference type="InterPro" id="IPR022742">
    <property type="entry name" value="Hydrolase_4"/>
</dbReference>
<sequence>MIFKETSNKKLPTIILLHGGGLSFWSLQSIVEQLQSEFHVVTPIIDGHGEDGDEEFISIQNSAGKLIDYIDTNYNGKVFAISGLSIGAQITIEVLSQRADITQYAILESALVYPIKGTAIMTVPTYKLFYGLVKRRWFSKLQAKSLCVPADMFEQYYQDSLKISKQSLINITLSNGNYNLKSSITNTKSKILIIVGENEIGIMRKSAQRLREAIKDSELYIAPAMKHGEMSLVYPKKYAELVKLFFGKCS</sequence>
<reference evidence="2" key="1">
    <citation type="submission" date="2021-02" db="EMBL/GenBank/DDBJ databases">
        <title>Abyssanaerobacter marinus gen.nov., sp., nov, anaerobic bacterium isolated from the Onnuri vent field of Indian Ocean and suggestion of Mogibacteriaceae fam. nov., and proposal of reclassification of ambiguous this family's genus member.</title>
        <authorList>
            <person name="Kim Y.J."/>
            <person name="Yang J.-A."/>
        </authorList>
    </citation>
    <scope>NUCLEOTIDE SEQUENCE</scope>
    <source>
        <strain evidence="2">DSM 2634</strain>
    </source>
</reference>
<dbReference type="Gene3D" id="3.40.50.1820">
    <property type="entry name" value="alpha/beta hydrolase"/>
    <property type="match status" value="1"/>
</dbReference>
<dbReference type="Proteomes" id="UP000664545">
    <property type="component" value="Unassembled WGS sequence"/>
</dbReference>
<protein>
    <submittedName>
        <fullName evidence="2">Alpha/beta hydrolase</fullName>
    </submittedName>
</protein>
<feature type="domain" description="Serine aminopeptidase S33" evidence="1">
    <location>
        <begin position="13"/>
        <end position="228"/>
    </location>
</feature>
<name>A0A939D701_CLOAM</name>
<organism evidence="2 3">
    <name type="scientific">Clostridium aminobutyricum</name>
    <dbReference type="NCBI Taxonomy" id="33953"/>
    <lineage>
        <taxon>Bacteria</taxon>
        <taxon>Bacillati</taxon>
        <taxon>Bacillota</taxon>
        <taxon>Clostridia</taxon>
        <taxon>Eubacteriales</taxon>
        <taxon>Clostridiaceae</taxon>
        <taxon>Clostridium</taxon>
    </lineage>
</organism>
<dbReference type="AlphaFoldDB" id="A0A939D701"/>
<dbReference type="Pfam" id="PF12146">
    <property type="entry name" value="Hydrolase_4"/>
    <property type="match status" value="1"/>
</dbReference>
<comment type="caution">
    <text evidence="2">The sequence shown here is derived from an EMBL/GenBank/DDBJ whole genome shotgun (WGS) entry which is preliminary data.</text>
</comment>
<dbReference type="RefSeq" id="WP_206581089.1">
    <property type="nucleotide sequence ID" value="NZ_JAFJZZ010000001.1"/>
</dbReference>
<evidence type="ECO:0000259" key="1">
    <source>
        <dbReference type="Pfam" id="PF12146"/>
    </source>
</evidence>
<evidence type="ECO:0000313" key="3">
    <source>
        <dbReference type="Proteomes" id="UP000664545"/>
    </source>
</evidence>
<dbReference type="InterPro" id="IPR029058">
    <property type="entry name" value="AB_hydrolase_fold"/>
</dbReference>
<accession>A0A939D701</accession>
<keyword evidence="2" id="KW-0378">Hydrolase</keyword>
<dbReference type="GO" id="GO:0016787">
    <property type="term" value="F:hydrolase activity"/>
    <property type="evidence" value="ECO:0007669"/>
    <property type="project" value="UniProtKB-KW"/>
</dbReference>
<keyword evidence="3" id="KW-1185">Reference proteome</keyword>
<dbReference type="EMBL" id="JAFJZZ010000001">
    <property type="protein sequence ID" value="MBN7772275.1"/>
    <property type="molecule type" value="Genomic_DNA"/>
</dbReference>
<proteinExistence type="predicted"/>
<gene>
    <name evidence="2" type="ORF">JYB65_02765</name>
</gene>
<evidence type="ECO:0000313" key="2">
    <source>
        <dbReference type="EMBL" id="MBN7772275.1"/>
    </source>
</evidence>
<dbReference type="SUPFAM" id="SSF53474">
    <property type="entry name" value="alpha/beta-Hydrolases"/>
    <property type="match status" value="1"/>
</dbReference>